<dbReference type="EMBL" id="CAFBNZ010000030">
    <property type="protein sequence ID" value="CAB4967913.1"/>
    <property type="molecule type" value="Genomic_DNA"/>
</dbReference>
<dbReference type="GO" id="GO:0052689">
    <property type="term" value="F:carboxylic ester hydrolase activity"/>
    <property type="evidence" value="ECO:0007669"/>
    <property type="project" value="InterPro"/>
</dbReference>
<dbReference type="InterPro" id="IPR029058">
    <property type="entry name" value="AB_hydrolase_fold"/>
</dbReference>
<feature type="domain" description="Serine aminopeptidase S33" evidence="1">
    <location>
        <begin position="29"/>
        <end position="235"/>
    </location>
</feature>
<reference evidence="3" key="1">
    <citation type="submission" date="2020-05" db="EMBL/GenBank/DDBJ databases">
        <authorList>
            <person name="Chiriac C."/>
            <person name="Salcher M."/>
            <person name="Ghai R."/>
            <person name="Kavagutti S V."/>
        </authorList>
    </citation>
    <scope>NUCLEOTIDE SEQUENCE</scope>
</reference>
<evidence type="ECO:0000313" key="4">
    <source>
        <dbReference type="EMBL" id="CAB4783366.1"/>
    </source>
</evidence>
<dbReference type="InterPro" id="IPR051044">
    <property type="entry name" value="MAG_DAG_Lipase"/>
</dbReference>
<dbReference type="Gene3D" id="3.40.50.1820">
    <property type="entry name" value="alpha/beta hydrolase"/>
    <property type="match status" value="1"/>
</dbReference>
<dbReference type="InterPro" id="IPR022742">
    <property type="entry name" value="Hydrolase_4"/>
</dbReference>
<organism evidence="3">
    <name type="scientific">freshwater metagenome</name>
    <dbReference type="NCBI Taxonomy" id="449393"/>
    <lineage>
        <taxon>unclassified sequences</taxon>
        <taxon>metagenomes</taxon>
        <taxon>ecological metagenomes</taxon>
    </lineage>
</organism>
<proteinExistence type="predicted"/>
<dbReference type="EMBL" id="CAEZZV010000127">
    <property type="protein sequence ID" value="CAB4783366.1"/>
    <property type="molecule type" value="Genomic_DNA"/>
</dbReference>
<dbReference type="EMBL" id="CAEZUK010000045">
    <property type="protein sequence ID" value="CAB4595822.1"/>
    <property type="molecule type" value="Genomic_DNA"/>
</dbReference>
<dbReference type="Pfam" id="PF12146">
    <property type="entry name" value="Hydrolase_4"/>
    <property type="match status" value="1"/>
</dbReference>
<sequence>MSKHVDKAAVVVGAESWSHSGDLRIGALCIHGFTGNPSSMRGVAESFAQAGYDVELPRLPGHGTDISDMIPTRWSDWTAEVAAAYARLAARVDKVVVAGLSMGGALTLWTALRQPTVSGIVCINPASQPQAEEMLEMVKGLLAEGTEVFPGIGSDIADPNVKESSYAGTPLAPLVSMVEDGIKPMLSQYGSCSIPMLLITSKNDHVVDPATSDQLAEQWGGPVERTLLERSFHVATQDYDKDLINELALAFTAKVTG</sequence>
<dbReference type="PIRSF" id="PIRSF017388">
    <property type="entry name" value="Esterase_lipase"/>
    <property type="match status" value="1"/>
</dbReference>
<dbReference type="EMBL" id="CAEZSL010000115">
    <property type="protein sequence ID" value="CAB4547561.1"/>
    <property type="molecule type" value="Genomic_DNA"/>
</dbReference>
<evidence type="ECO:0000313" key="2">
    <source>
        <dbReference type="EMBL" id="CAB4547561.1"/>
    </source>
</evidence>
<accession>A0A6J6G3B4</accession>
<evidence type="ECO:0000259" key="1">
    <source>
        <dbReference type="Pfam" id="PF12146"/>
    </source>
</evidence>
<name>A0A6J6G3B4_9ZZZZ</name>
<dbReference type="SUPFAM" id="SSF53474">
    <property type="entry name" value="alpha/beta-Hydrolases"/>
    <property type="match status" value="1"/>
</dbReference>
<evidence type="ECO:0000313" key="3">
    <source>
        <dbReference type="EMBL" id="CAB4595822.1"/>
    </source>
</evidence>
<dbReference type="InterPro" id="IPR012354">
    <property type="entry name" value="Esterase_lipase"/>
</dbReference>
<protein>
    <submittedName>
        <fullName evidence="3">Unannotated protein</fullName>
    </submittedName>
</protein>
<evidence type="ECO:0000313" key="5">
    <source>
        <dbReference type="EMBL" id="CAB4967913.1"/>
    </source>
</evidence>
<dbReference type="PANTHER" id="PTHR11614">
    <property type="entry name" value="PHOSPHOLIPASE-RELATED"/>
    <property type="match status" value="1"/>
</dbReference>
<dbReference type="AlphaFoldDB" id="A0A6J6G3B4"/>
<gene>
    <name evidence="2" type="ORF">UFOPK1421_01051</name>
    <name evidence="3" type="ORF">UFOPK1820_00410</name>
    <name evidence="4" type="ORF">UFOPK2921_00999</name>
    <name evidence="5" type="ORF">UFOPK3889_00277</name>
</gene>